<accession>Q3BXR6</accession>
<evidence type="ECO:0000313" key="5">
    <source>
        <dbReference type="EMBL" id="CAJ22347.1"/>
    </source>
</evidence>
<evidence type="ECO:0000256" key="3">
    <source>
        <dbReference type="SAM" id="MobiDB-lite"/>
    </source>
</evidence>
<dbReference type="GO" id="GO:0016301">
    <property type="term" value="F:kinase activity"/>
    <property type="evidence" value="ECO:0007669"/>
    <property type="project" value="UniProtKB-KW"/>
</dbReference>
<dbReference type="Pfam" id="PF00294">
    <property type="entry name" value="PfkB"/>
    <property type="match status" value="1"/>
</dbReference>
<keyword evidence="1" id="KW-0808">Transferase</keyword>
<dbReference type="SUPFAM" id="SSF53613">
    <property type="entry name" value="Ribokinase-like"/>
    <property type="match status" value="1"/>
</dbReference>
<dbReference type="PROSITE" id="PS00583">
    <property type="entry name" value="PFKB_KINASES_1"/>
    <property type="match status" value="1"/>
</dbReference>
<dbReference type="CDD" id="cd01942">
    <property type="entry name" value="ribokinase_group_A"/>
    <property type="match status" value="1"/>
</dbReference>
<dbReference type="InterPro" id="IPR002173">
    <property type="entry name" value="Carboh/pur_kinase_PfkB_CS"/>
</dbReference>
<dbReference type="InterPro" id="IPR011611">
    <property type="entry name" value="PfkB_dom"/>
</dbReference>
<dbReference type="eggNOG" id="COG0524">
    <property type="taxonomic scope" value="Bacteria"/>
</dbReference>
<dbReference type="STRING" id="456327.BJD11_19245"/>
<dbReference type="Gene3D" id="3.40.1190.20">
    <property type="match status" value="1"/>
</dbReference>
<evidence type="ECO:0000256" key="1">
    <source>
        <dbReference type="ARBA" id="ARBA00022679"/>
    </source>
</evidence>
<dbReference type="FunFam" id="3.40.1190.20:FF:000039">
    <property type="entry name" value="Putative sugar kinase"/>
    <property type="match status" value="1"/>
</dbReference>
<evidence type="ECO:0000259" key="4">
    <source>
        <dbReference type="Pfam" id="PF00294"/>
    </source>
</evidence>
<proteinExistence type="predicted"/>
<protein>
    <submittedName>
        <fullName evidence="5">Putative carbohydrate kinase</fullName>
    </submittedName>
</protein>
<dbReference type="PANTHER" id="PTHR10584:SF166">
    <property type="entry name" value="RIBOKINASE"/>
    <property type="match status" value="1"/>
</dbReference>
<organism evidence="6">
    <name type="scientific">Xanthomonas euvesicatoria pv. vesicatoria (strain 85-10)</name>
    <name type="common">Xanthomonas campestris pv. vesicatoria</name>
    <dbReference type="NCBI Taxonomy" id="316273"/>
    <lineage>
        <taxon>Bacteria</taxon>
        <taxon>Pseudomonadati</taxon>
        <taxon>Pseudomonadota</taxon>
        <taxon>Gammaproteobacteria</taxon>
        <taxon>Lysobacterales</taxon>
        <taxon>Lysobacteraceae</taxon>
        <taxon>Xanthomonas</taxon>
    </lineage>
</organism>
<sequence>MACGCGPDRPQPLPFAPRRTRRPAAMPGNWRVFPTQRPDSMSALICGSLAYDTIMVFPDQFKNHILPDKVHILNVSFLVPRMRREFGGCAGNIAYNLHLLGGAPIPMGTVGQDFGPYREHFETLGIDLSRVKIIDDLFTPQAFITTDHDNNQITAFHPGAMMRSYENHVKDVPGVTLGLVGPDGREGMIQNAEEFAAGGIPFIFDPGQAMPLFNGPELRQFIEQAQYVVVNDYESNLLQERTGWDEKDIVSRVQAYITTQGPKGALVHTPEKTYDIPPAHERRVVDPTGCGDAFRAGLIYGIQGGYDWLTIGRMGNLMGALKVEHPGTQNQRFDFAEFNDQFKQQFGYAL</sequence>
<evidence type="ECO:0000256" key="2">
    <source>
        <dbReference type="ARBA" id="ARBA00022777"/>
    </source>
</evidence>
<dbReference type="Proteomes" id="UP000007069">
    <property type="component" value="Chromosome"/>
</dbReference>
<dbReference type="PANTHER" id="PTHR10584">
    <property type="entry name" value="SUGAR KINASE"/>
    <property type="match status" value="1"/>
</dbReference>
<evidence type="ECO:0000313" key="6">
    <source>
        <dbReference type="Proteomes" id="UP000007069"/>
    </source>
</evidence>
<name>Q3BXR6_XANE5</name>
<dbReference type="AlphaFoldDB" id="Q3BXR6"/>
<feature type="region of interest" description="Disordered" evidence="3">
    <location>
        <begin position="1"/>
        <end position="28"/>
    </location>
</feature>
<dbReference type="KEGG" id="xcv:XCV0716"/>
<feature type="domain" description="Carbohydrate kinase PfkB" evidence="4">
    <location>
        <begin position="75"/>
        <end position="330"/>
    </location>
</feature>
<reference evidence="5 6" key="1">
    <citation type="journal article" date="2005" name="J. Bacteriol.">
        <title>Insights into genome plasticity and pathogenicity of the plant pathogenic Bacterium Xanthomonas campestris pv. vesicatoria revealed by the complete genome sequence.</title>
        <authorList>
            <person name="Thieme F."/>
            <person name="Koebnik R."/>
            <person name="Bekel T."/>
            <person name="Berger C."/>
            <person name="Boch J."/>
            <person name="Buettner D."/>
            <person name="Caldana C."/>
            <person name="Gaigalat L."/>
            <person name="Goesmann A."/>
            <person name="Kay S."/>
            <person name="Kirchner O."/>
            <person name="Lanz C."/>
            <person name="Linke B."/>
            <person name="McHardy A.C."/>
            <person name="Meyer F."/>
            <person name="Mittenhuber G."/>
            <person name="Nies D.H."/>
            <person name="Niesbach-Kloesgen U."/>
            <person name="Patschkowski T."/>
            <person name="Rueckert C."/>
            <person name="Rupp O."/>
            <person name="Schneicker S."/>
            <person name="Schuster S.C."/>
            <person name="Vorhoelter F.J."/>
            <person name="Weber E."/>
            <person name="Puehler A."/>
            <person name="Bonas U."/>
            <person name="Bartels D."/>
            <person name="Kaiser O."/>
        </authorList>
    </citation>
    <scope>NUCLEOTIDE SEQUENCE [LARGE SCALE GENOMIC DNA]</scope>
    <source>
        <strain evidence="5 6">85-10</strain>
    </source>
</reference>
<dbReference type="EMBL" id="AM039952">
    <property type="protein sequence ID" value="CAJ22347.1"/>
    <property type="molecule type" value="Genomic_DNA"/>
</dbReference>
<keyword evidence="2 5" id="KW-0418">Kinase</keyword>
<dbReference type="HOGENOM" id="CLU_027634_5_2_6"/>
<dbReference type="InterPro" id="IPR029056">
    <property type="entry name" value="Ribokinase-like"/>
</dbReference>
<gene>
    <name evidence="5" type="ordered locus">XCV0716</name>
</gene>